<dbReference type="EMBL" id="SIXF01000004">
    <property type="protein sequence ID" value="TBO43490.1"/>
    <property type="molecule type" value="Genomic_DNA"/>
</dbReference>
<dbReference type="AlphaFoldDB" id="A0A4Q9HF05"/>
<organism evidence="3 4">
    <name type="scientific">Pedobacter kyonggii</name>
    <dbReference type="NCBI Taxonomy" id="1926871"/>
    <lineage>
        <taxon>Bacteria</taxon>
        <taxon>Pseudomonadati</taxon>
        <taxon>Bacteroidota</taxon>
        <taxon>Sphingobacteriia</taxon>
        <taxon>Sphingobacteriales</taxon>
        <taxon>Sphingobacteriaceae</taxon>
        <taxon>Pedobacter</taxon>
    </lineage>
</organism>
<dbReference type="OrthoDB" id="667621at2"/>
<keyword evidence="1" id="KW-0472">Membrane</keyword>
<sequence length="151" mass="16768">MMKTIILTACIAFASLSLVSAKAKIPICLPCESIETVQELPTDSEIQKLAGQKVNLSYANKEYGIFGMSIWNTNGRFVLSDISNNMYFEIDPQVAKILKEKHDFDAKTAENPLSFWKKAGGKLVFLVIIALLIWASIPSKNKTKDVEPTNI</sequence>
<feature type="chain" id="PRO_5020717126" evidence="2">
    <location>
        <begin position="24"/>
        <end position="151"/>
    </location>
</feature>
<evidence type="ECO:0000313" key="3">
    <source>
        <dbReference type="EMBL" id="TBO43490.1"/>
    </source>
</evidence>
<proteinExistence type="predicted"/>
<keyword evidence="2" id="KW-0732">Signal</keyword>
<feature type="transmembrane region" description="Helical" evidence="1">
    <location>
        <begin position="119"/>
        <end position="137"/>
    </location>
</feature>
<name>A0A4Q9HF05_9SPHI</name>
<comment type="caution">
    <text evidence="3">The sequence shown here is derived from an EMBL/GenBank/DDBJ whole genome shotgun (WGS) entry which is preliminary data.</text>
</comment>
<evidence type="ECO:0000256" key="1">
    <source>
        <dbReference type="SAM" id="Phobius"/>
    </source>
</evidence>
<evidence type="ECO:0000256" key="2">
    <source>
        <dbReference type="SAM" id="SignalP"/>
    </source>
</evidence>
<dbReference type="Proteomes" id="UP000291819">
    <property type="component" value="Unassembled WGS sequence"/>
</dbReference>
<evidence type="ECO:0000313" key="4">
    <source>
        <dbReference type="Proteomes" id="UP000291819"/>
    </source>
</evidence>
<dbReference type="RefSeq" id="WP_131029087.1">
    <property type="nucleotide sequence ID" value="NZ_SIXF01000004.1"/>
</dbReference>
<keyword evidence="1" id="KW-0812">Transmembrane</keyword>
<protein>
    <submittedName>
        <fullName evidence="3">Uncharacterized protein</fullName>
    </submittedName>
</protein>
<gene>
    <name evidence="3" type="ORF">EYS08_05895</name>
</gene>
<feature type="signal peptide" evidence="2">
    <location>
        <begin position="1"/>
        <end position="23"/>
    </location>
</feature>
<accession>A0A4Q9HF05</accession>
<keyword evidence="4" id="KW-1185">Reference proteome</keyword>
<keyword evidence="1" id="KW-1133">Transmembrane helix</keyword>
<reference evidence="3 4" key="1">
    <citation type="submission" date="2019-02" db="EMBL/GenBank/DDBJ databases">
        <title>Pedobacter kyonggii whole genome sequence analysis.</title>
        <authorList>
            <person name="Dahal R.H."/>
        </authorList>
    </citation>
    <scope>NUCLEOTIDE SEQUENCE [LARGE SCALE GENOMIC DNA]</scope>
    <source>
        <strain evidence="3 4">K-4-11-1</strain>
    </source>
</reference>